<dbReference type="EMBL" id="LR824009">
    <property type="protein sequence ID" value="CAD0197375.1"/>
    <property type="molecule type" value="Genomic_DNA"/>
</dbReference>
<sequence length="152" mass="17677">MDLQKLVLFYFLPRLKRIQSQRHVLCISDGNRLYPSYICLDCDRPKVFLFGHNFNFDFAIKRECCIGTFSFEVRCDFYIVMYRVEIFGETVVGISTAICWLRVLQREVGSGGQAERQAQHSGQKHRALPLIRNAKWLSIVVLLCISKPITKK</sequence>
<accession>A0A9N8KTB6</accession>
<evidence type="ECO:0000313" key="1">
    <source>
        <dbReference type="EMBL" id="CAD0197375.1"/>
    </source>
</evidence>
<organism evidence="1 2">
    <name type="scientific">Chrysodeixis includens</name>
    <name type="common">Soybean looper</name>
    <name type="synonym">Pseudoplusia includens</name>
    <dbReference type="NCBI Taxonomy" id="689277"/>
    <lineage>
        <taxon>Eukaryota</taxon>
        <taxon>Metazoa</taxon>
        <taxon>Ecdysozoa</taxon>
        <taxon>Arthropoda</taxon>
        <taxon>Hexapoda</taxon>
        <taxon>Insecta</taxon>
        <taxon>Pterygota</taxon>
        <taxon>Neoptera</taxon>
        <taxon>Endopterygota</taxon>
        <taxon>Lepidoptera</taxon>
        <taxon>Glossata</taxon>
        <taxon>Ditrysia</taxon>
        <taxon>Noctuoidea</taxon>
        <taxon>Noctuidae</taxon>
        <taxon>Plusiinae</taxon>
        <taxon>Chrysodeixis</taxon>
    </lineage>
</organism>
<name>A0A9N8KTB6_CHRIL</name>
<keyword evidence="2" id="KW-1185">Reference proteome</keyword>
<dbReference type="AlphaFoldDB" id="A0A9N8KTB6"/>
<dbReference type="Proteomes" id="UP001154114">
    <property type="component" value="Chromosome 6"/>
</dbReference>
<evidence type="ECO:0000313" key="2">
    <source>
        <dbReference type="Proteomes" id="UP001154114"/>
    </source>
</evidence>
<protein>
    <submittedName>
        <fullName evidence="1">Uncharacterized protein</fullName>
    </submittedName>
</protein>
<reference evidence="1" key="1">
    <citation type="submission" date="2021-12" db="EMBL/GenBank/DDBJ databases">
        <authorList>
            <person name="King R."/>
        </authorList>
    </citation>
    <scope>NUCLEOTIDE SEQUENCE</scope>
</reference>
<gene>
    <name evidence="1" type="ORF">CINC_LOCUS11657</name>
</gene>
<proteinExistence type="predicted"/>